<evidence type="ECO:0000313" key="2">
    <source>
        <dbReference type="Proteomes" id="UP000439903"/>
    </source>
</evidence>
<organism evidence="1 2">
    <name type="scientific">Gigaspora margarita</name>
    <dbReference type="NCBI Taxonomy" id="4874"/>
    <lineage>
        <taxon>Eukaryota</taxon>
        <taxon>Fungi</taxon>
        <taxon>Fungi incertae sedis</taxon>
        <taxon>Mucoromycota</taxon>
        <taxon>Glomeromycotina</taxon>
        <taxon>Glomeromycetes</taxon>
        <taxon>Diversisporales</taxon>
        <taxon>Gigasporaceae</taxon>
        <taxon>Gigaspora</taxon>
    </lineage>
</organism>
<protein>
    <submittedName>
        <fullName evidence="1">Uncharacterized protein</fullName>
    </submittedName>
</protein>
<dbReference type="OrthoDB" id="2484088at2759"/>
<accession>A0A8H4B1M2</accession>
<dbReference type="AlphaFoldDB" id="A0A8H4B1M2"/>
<gene>
    <name evidence="1" type="ORF">F8M41_021327</name>
</gene>
<reference evidence="1 2" key="1">
    <citation type="journal article" date="2019" name="Environ. Microbiol.">
        <title>At the nexus of three kingdoms: the genome of the mycorrhizal fungus Gigaspora margarita provides insights into plant, endobacterial and fungal interactions.</title>
        <authorList>
            <person name="Venice F."/>
            <person name="Ghignone S."/>
            <person name="Salvioli di Fossalunga A."/>
            <person name="Amselem J."/>
            <person name="Novero M."/>
            <person name="Xianan X."/>
            <person name="Sedzielewska Toro K."/>
            <person name="Morin E."/>
            <person name="Lipzen A."/>
            <person name="Grigoriev I.V."/>
            <person name="Henrissat B."/>
            <person name="Martin F.M."/>
            <person name="Bonfante P."/>
        </authorList>
    </citation>
    <scope>NUCLEOTIDE SEQUENCE [LARGE SCALE GENOMIC DNA]</scope>
    <source>
        <strain evidence="1 2">BEG34</strain>
    </source>
</reference>
<evidence type="ECO:0000313" key="1">
    <source>
        <dbReference type="EMBL" id="KAF0552637.1"/>
    </source>
</evidence>
<keyword evidence="2" id="KW-1185">Reference proteome</keyword>
<dbReference type="Proteomes" id="UP000439903">
    <property type="component" value="Unassembled WGS sequence"/>
</dbReference>
<proteinExistence type="predicted"/>
<sequence length="106" mass="12318">MEYTERVDAPLWDETMQRPEIEGELVDDEAYEDMGYACNSHLSHDHCWWNTDMIEDMSLNANLILEDLEVMQPSDECINGTTMTHSKGNLIKKFKSFLNTDLTIEL</sequence>
<dbReference type="EMBL" id="WTPW01000063">
    <property type="protein sequence ID" value="KAF0552637.1"/>
    <property type="molecule type" value="Genomic_DNA"/>
</dbReference>
<comment type="caution">
    <text evidence="1">The sequence shown here is derived from an EMBL/GenBank/DDBJ whole genome shotgun (WGS) entry which is preliminary data.</text>
</comment>
<name>A0A8H4B1M2_GIGMA</name>